<dbReference type="InterPro" id="IPR005920">
    <property type="entry name" value="HutI"/>
</dbReference>
<keyword evidence="1" id="KW-0963">Cytoplasm</keyword>
<gene>
    <name evidence="5" type="primary">hutI_1</name>
    <name evidence="5" type="ORF">NCTC10738_01798</name>
</gene>
<evidence type="ECO:0000259" key="4">
    <source>
        <dbReference type="Pfam" id="PF07969"/>
    </source>
</evidence>
<dbReference type="EMBL" id="UGYO01000001">
    <property type="protein sequence ID" value="SUI66234.1"/>
    <property type="molecule type" value="Genomic_DNA"/>
</dbReference>
<reference evidence="5 6" key="1">
    <citation type="submission" date="2018-06" db="EMBL/GenBank/DDBJ databases">
        <authorList>
            <consortium name="Pathogen Informatics"/>
            <person name="Doyle S."/>
        </authorList>
    </citation>
    <scope>NUCLEOTIDE SEQUENCE [LARGE SCALE GENOMIC DNA]</scope>
    <source>
        <strain evidence="5 6">NCTC10738</strain>
    </source>
</reference>
<accession>A0A379ZPP8</accession>
<dbReference type="Gene3D" id="3.20.20.140">
    <property type="entry name" value="Metal-dependent hydrolases"/>
    <property type="match status" value="1"/>
</dbReference>
<sequence length="110" mass="12147">MGISKPSQGLAKHQKIWLFPFCWGTSPICSTLLMLNLGCTLFRLTPEEALAGVTRNAARALGREQRIGMLRQGMDADFCLWRISTPAELAYSYGVNPLVDVIKGGKLIHQ</sequence>
<proteinExistence type="predicted"/>
<dbReference type="GO" id="GO:0046872">
    <property type="term" value="F:metal ion binding"/>
    <property type="evidence" value="ECO:0007669"/>
    <property type="project" value="UniProtKB-KW"/>
</dbReference>
<dbReference type="Proteomes" id="UP000254069">
    <property type="component" value="Unassembled WGS sequence"/>
</dbReference>
<evidence type="ECO:0000256" key="1">
    <source>
        <dbReference type="ARBA" id="ARBA00022490"/>
    </source>
</evidence>
<dbReference type="InterPro" id="IPR013108">
    <property type="entry name" value="Amidohydro_3"/>
</dbReference>
<dbReference type="GO" id="GO:0005737">
    <property type="term" value="C:cytoplasm"/>
    <property type="evidence" value="ECO:0007669"/>
    <property type="project" value="InterPro"/>
</dbReference>
<protein>
    <submittedName>
        <fullName evidence="5">Imidazolonepropionase</fullName>
        <ecNumber evidence="5">3.5.2.7</ecNumber>
    </submittedName>
</protein>
<evidence type="ECO:0000256" key="3">
    <source>
        <dbReference type="ARBA" id="ARBA00022801"/>
    </source>
</evidence>
<dbReference type="SUPFAM" id="SSF51338">
    <property type="entry name" value="Composite domain of metallo-dependent hydrolases"/>
    <property type="match status" value="1"/>
</dbReference>
<dbReference type="PANTHER" id="PTHR42752:SF1">
    <property type="entry name" value="IMIDAZOLONEPROPIONASE-RELATED"/>
    <property type="match status" value="1"/>
</dbReference>
<dbReference type="GO" id="GO:0050480">
    <property type="term" value="F:imidazolonepropionase activity"/>
    <property type="evidence" value="ECO:0007669"/>
    <property type="project" value="UniProtKB-EC"/>
</dbReference>
<organism evidence="5 6">
    <name type="scientific">Shewanella algae</name>
    <dbReference type="NCBI Taxonomy" id="38313"/>
    <lineage>
        <taxon>Bacteria</taxon>
        <taxon>Pseudomonadati</taxon>
        <taxon>Pseudomonadota</taxon>
        <taxon>Gammaproteobacteria</taxon>
        <taxon>Alteromonadales</taxon>
        <taxon>Shewanellaceae</taxon>
        <taxon>Shewanella</taxon>
    </lineage>
</organism>
<keyword evidence="2" id="KW-0479">Metal-binding</keyword>
<dbReference type="AlphaFoldDB" id="A0A379ZPP8"/>
<dbReference type="GO" id="GO:0019556">
    <property type="term" value="P:L-histidine catabolic process to glutamate and formamide"/>
    <property type="evidence" value="ECO:0007669"/>
    <property type="project" value="InterPro"/>
</dbReference>
<feature type="domain" description="Amidohydrolase 3" evidence="4">
    <location>
        <begin position="43"/>
        <end position="85"/>
    </location>
</feature>
<name>A0A379ZPP8_9GAMM</name>
<keyword evidence="3 5" id="KW-0378">Hydrolase</keyword>
<dbReference type="InterPro" id="IPR011059">
    <property type="entry name" value="Metal-dep_hydrolase_composite"/>
</dbReference>
<evidence type="ECO:0000313" key="5">
    <source>
        <dbReference type="EMBL" id="SUI66234.1"/>
    </source>
</evidence>
<dbReference type="Gene3D" id="2.30.40.10">
    <property type="entry name" value="Urease, subunit C, domain 1"/>
    <property type="match status" value="1"/>
</dbReference>
<evidence type="ECO:0000313" key="6">
    <source>
        <dbReference type="Proteomes" id="UP000254069"/>
    </source>
</evidence>
<keyword evidence="6" id="KW-1185">Reference proteome</keyword>
<dbReference type="PANTHER" id="PTHR42752">
    <property type="entry name" value="IMIDAZOLONEPROPIONASE"/>
    <property type="match status" value="1"/>
</dbReference>
<evidence type="ECO:0000256" key="2">
    <source>
        <dbReference type="ARBA" id="ARBA00022723"/>
    </source>
</evidence>
<dbReference type="Pfam" id="PF07969">
    <property type="entry name" value="Amidohydro_3"/>
    <property type="match status" value="1"/>
</dbReference>
<dbReference type="EC" id="3.5.2.7" evidence="5"/>